<keyword evidence="6" id="KW-0862">Zinc</keyword>
<dbReference type="EMBL" id="RRYP01017396">
    <property type="protein sequence ID" value="TNV74138.1"/>
    <property type="molecule type" value="Genomic_DNA"/>
</dbReference>
<keyword evidence="10" id="KW-1185">Reference proteome</keyword>
<keyword evidence="3" id="KW-0645">Protease</keyword>
<dbReference type="PRINTS" id="PR00756">
    <property type="entry name" value="ALADIPTASE"/>
</dbReference>
<dbReference type="InterPro" id="IPR001930">
    <property type="entry name" value="Peptidase_M1"/>
</dbReference>
<dbReference type="Gene3D" id="1.10.390.10">
    <property type="entry name" value="Neutral Protease Domain 2"/>
    <property type="match status" value="1"/>
</dbReference>
<comment type="cofactor">
    <cofactor evidence="1">
        <name>Zn(2+)</name>
        <dbReference type="ChEBI" id="CHEBI:29105"/>
    </cofactor>
</comment>
<dbReference type="SUPFAM" id="SSF55486">
    <property type="entry name" value="Metalloproteases ('zincins'), catalytic domain"/>
    <property type="match status" value="1"/>
</dbReference>
<organism evidence="9 10">
    <name type="scientific">Halteria grandinella</name>
    <dbReference type="NCBI Taxonomy" id="5974"/>
    <lineage>
        <taxon>Eukaryota</taxon>
        <taxon>Sar</taxon>
        <taxon>Alveolata</taxon>
        <taxon>Ciliophora</taxon>
        <taxon>Intramacronucleata</taxon>
        <taxon>Spirotrichea</taxon>
        <taxon>Stichotrichia</taxon>
        <taxon>Sporadotrichida</taxon>
        <taxon>Halteriidae</taxon>
        <taxon>Halteria</taxon>
    </lineage>
</organism>
<dbReference type="GO" id="GO:0043171">
    <property type="term" value="P:peptide catabolic process"/>
    <property type="evidence" value="ECO:0007669"/>
    <property type="project" value="TreeGrafter"/>
</dbReference>
<dbReference type="InterPro" id="IPR050344">
    <property type="entry name" value="Peptidase_M1_aminopeptidases"/>
</dbReference>
<comment type="similarity">
    <text evidence="2">Belongs to the peptidase M1 family.</text>
</comment>
<dbReference type="GO" id="GO:0008270">
    <property type="term" value="F:zinc ion binding"/>
    <property type="evidence" value="ECO:0007669"/>
    <property type="project" value="InterPro"/>
</dbReference>
<evidence type="ECO:0000256" key="1">
    <source>
        <dbReference type="ARBA" id="ARBA00001947"/>
    </source>
</evidence>
<keyword evidence="7" id="KW-0482">Metalloprotease</keyword>
<dbReference type="GO" id="GO:0016020">
    <property type="term" value="C:membrane"/>
    <property type="evidence" value="ECO:0007669"/>
    <property type="project" value="TreeGrafter"/>
</dbReference>
<protein>
    <recommendedName>
        <fullName evidence="8">Peptidase M1 membrane alanine aminopeptidase domain-containing protein</fullName>
    </recommendedName>
</protein>
<name>A0A8J8NFK7_HALGN</name>
<reference evidence="9" key="1">
    <citation type="submission" date="2019-06" db="EMBL/GenBank/DDBJ databases">
        <authorList>
            <person name="Zheng W."/>
        </authorList>
    </citation>
    <scope>NUCLEOTIDE SEQUENCE</scope>
    <source>
        <strain evidence="9">QDHG01</strain>
    </source>
</reference>
<keyword evidence="4" id="KW-0479">Metal-binding</keyword>
<evidence type="ECO:0000259" key="8">
    <source>
        <dbReference type="Pfam" id="PF01433"/>
    </source>
</evidence>
<dbReference type="OrthoDB" id="10031169at2759"/>
<evidence type="ECO:0000256" key="3">
    <source>
        <dbReference type="ARBA" id="ARBA00022670"/>
    </source>
</evidence>
<evidence type="ECO:0000313" key="10">
    <source>
        <dbReference type="Proteomes" id="UP000785679"/>
    </source>
</evidence>
<dbReference type="GO" id="GO:0005615">
    <property type="term" value="C:extracellular space"/>
    <property type="evidence" value="ECO:0007669"/>
    <property type="project" value="TreeGrafter"/>
</dbReference>
<feature type="domain" description="Peptidase M1 membrane alanine aminopeptidase" evidence="8">
    <location>
        <begin position="80"/>
        <end position="291"/>
    </location>
</feature>
<evidence type="ECO:0000313" key="9">
    <source>
        <dbReference type="EMBL" id="TNV74138.1"/>
    </source>
</evidence>
<evidence type="ECO:0000256" key="6">
    <source>
        <dbReference type="ARBA" id="ARBA00022833"/>
    </source>
</evidence>
<dbReference type="GO" id="GO:0070006">
    <property type="term" value="F:metalloaminopeptidase activity"/>
    <property type="evidence" value="ECO:0007669"/>
    <property type="project" value="TreeGrafter"/>
</dbReference>
<dbReference type="InterPro" id="IPR027268">
    <property type="entry name" value="Peptidase_M4/M1_CTD_sf"/>
</dbReference>
<evidence type="ECO:0000256" key="5">
    <source>
        <dbReference type="ARBA" id="ARBA00022801"/>
    </source>
</evidence>
<dbReference type="AlphaFoldDB" id="A0A8J8NFK7"/>
<dbReference type="GO" id="GO:0005737">
    <property type="term" value="C:cytoplasm"/>
    <property type="evidence" value="ECO:0007669"/>
    <property type="project" value="TreeGrafter"/>
</dbReference>
<dbReference type="GO" id="GO:0006508">
    <property type="term" value="P:proteolysis"/>
    <property type="evidence" value="ECO:0007669"/>
    <property type="project" value="UniProtKB-KW"/>
</dbReference>
<dbReference type="InterPro" id="IPR014782">
    <property type="entry name" value="Peptidase_M1_dom"/>
</dbReference>
<comment type="caution">
    <text evidence="9">The sequence shown here is derived from an EMBL/GenBank/DDBJ whole genome shotgun (WGS) entry which is preliminary data.</text>
</comment>
<sequence length="488" mass="57026">MQTISGHQPAEFVKEQFRNVEGLYQFWVFKDTKPLPTYQFTLIAGQYCAIQFNGEPGDVPQTLYCRESLREHFLKMKDFVFEVTKKSMQFFEKFFGVKYQFNKYDSVFVPEFNQEGMKTPACTIMNDLYVFKEEKPATSYTQQALTVANQMAHHWLNDLVKVNWWNDLWLTESFADFISHYCLENIQIQSIKLSNIAVMFNQHKGQGYLEDQMITTHPMADEVINTDVAENIFDGITTSKGASTVKQLMCILGPQKFSEACRQYFQKLGGQKAVLQDLFNHLSSRFKNKNLNFQQWKQQWIEAAGMNEIEPEWNQANRDINSQLVIRQRAALPQLPTLRYHQIKVGFFKEDGGIDYQDVLVKAQEETVVTYDGSKGYKAVLLNYEDQSFVKVLLDQTSTLYFSQNLQSVKDLLTRTLIYRALFDSVRDGKICSEEYVDFLLNQLPNEESDEILILKMQLIQRLQQSNLLYYQIQIQEVFIQKSFCIHC</sequence>
<keyword evidence="5" id="KW-0378">Hydrolase</keyword>
<dbReference type="PANTHER" id="PTHR11533:SF299">
    <property type="entry name" value="AMINOPEPTIDASE"/>
    <property type="match status" value="1"/>
</dbReference>
<evidence type="ECO:0000256" key="2">
    <source>
        <dbReference type="ARBA" id="ARBA00010136"/>
    </source>
</evidence>
<dbReference type="PANTHER" id="PTHR11533">
    <property type="entry name" value="PROTEASE M1 ZINC METALLOPROTEASE"/>
    <property type="match status" value="1"/>
</dbReference>
<dbReference type="GO" id="GO:0042277">
    <property type="term" value="F:peptide binding"/>
    <property type="evidence" value="ECO:0007669"/>
    <property type="project" value="TreeGrafter"/>
</dbReference>
<dbReference type="Proteomes" id="UP000785679">
    <property type="component" value="Unassembled WGS sequence"/>
</dbReference>
<evidence type="ECO:0000256" key="4">
    <source>
        <dbReference type="ARBA" id="ARBA00022723"/>
    </source>
</evidence>
<proteinExistence type="inferred from homology"/>
<gene>
    <name evidence="9" type="ORF">FGO68_gene4792</name>
</gene>
<evidence type="ECO:0000256" key="7">
    <source>
        <dbReference type="ARBA" id="ARBA00023049"/>
    </source>
</evidence>
<accession>A0A8J8NFK7</accession>
<dbReference type="Pfam" id="PF01433">
    <property type="entry name" value="Peptidase_M1"/>
    <property type="match status" value="1"/>
</dbReference>